<dbReference type="SMART" id="SM00642">
    <property type="entry name" value="Aamy"/>
    <property type="match status" value="1"/>
</dbReference>
<dbReference type="GO" id="GO:0016853">
    <property type="term" value="F:isomerase activity"/>
    <property type="evidence" value="ECO:0007669"/>
    <property type="project" value="UniProtKB-KW"/>
</dbReference>
<dbReference type="GO" id="GO:0005975">
    <property type="term" value="P:carbohydrate metabolic process"/>
    <property type="evidence" value="ECO:0007669"/>
    <property type="project" value="InterPro"/>
</dbReference>
<name>D7WBN2_9CORY</name>
<evidence type="ECO:0000313" key="4">
    <source>
        <dbReference type="EMBL" id="EFK55263.1"/>
    </source>
</evidence>
<reference evidence="4" key="1">
    <citation type="submission" date="2010-06" db="EMBL/GenBank/DDBJ databases">
        <authorList>
            <person name="Muzny D."/>
            <person name="Qin X."/>
            <person name="Buhay C."/>
            <person name="Dugan-Rocha S."/>
            <person name="Ding Y."/>
            <person name="Chen G."/>
            <person name="Hawes A."/>
            <person name="Holder M."/>
            <person name="Jhangiani S."/>
            <person name="Johnson A."/>
            <person name="Khan Z."/>
            <person name="Li Z."/>
            <person name="Liu W."/>
            <person name="Liu X."/>
            <person name="Perez L."/>
            <person name="Shen H."/>
            <person name="Wang Q."/>
            <person name="Watt J."/>
            <person name="Xi L."/>
            <person name="Xin Y."/>
            <person name="Zhou J."/>
            <person name="Deng J."/>
            <person name="Jiang H."/>
            <person name="Liu Y."/>
            <person name="Qu J."/>
            <person name="Song X.-Z."/>
            <person name="Zhang L."/>
            <person name="Villasana D."/>
            <person name="Johnson A."/>
            <person name="Liu J."/>
            <person name="Liyanage D."/>
            <person name="Lorensuhewa L."/>
            <person name="Robinson T."/>
            <person name="Song A."/>
            <person name="Song B.-B."/>
            <person name="Dinh H."/>
            <person name="Thornton R."/>
            <person name="Coyle M."/>
            <person name="Francisco L."/>
            <person name="Jackson L."/>
            <person name="Javaid M."/>
            <person name="Korchina V."/>
            <person name="Kovar C."/>
            <person name="Mata R."/>
            <person name="Mathew T."/>
            <person name="Ngo R."/>
            <person name="Nguyen L."/>
            <person name="Nguyen N."/>
            <person name="Okwuonu G."/>
            <person name="Ongeri F."/>
            <person name="Pham C."/>
            <person name="Simmons D."/>
            <person name="Wilczek-Boney K."/>
            <person name="Hale W."/>
            <person name="Jakkamsetti A."/>
            <person name="Pham P."/>
            <person name="Ruth R."/>
            <person name="San Lucas F."/>
            <person name="Warren J."/>
            <person name="Zhang J."/>
            <person name="Zhao Z."/>
            <person name="Zhou C."/>
            <person name="Zhu D."/>
            <person name="Lee S."/>
            <person name="Bess C."/>
            <person name="Blankenburg K."/>
            <person name="Forbes L."/>
            <person name="Fu Q."/>
            <person name="Gubbala S."/>
            <person name="Hirani K."/>
            <person name="Jayaseelan J.C."/>
            <person name="Lara F."/>
            <person name="Munidasa M."/>
            <person name="Palculict T."/>
            <person name="Patil S."/>
            <person name="Pu L.-L."/>
            <person name="Saada N."/>
            <person name="Tang L."/>
            <person name="Weissenberger G."/>
            <person name="Zhu Y."/>
            <person name="Hemphill L."/>
            <person name="Shang Y."/>
            <person name="Youmans B."/>
            <person name="Ayvaz T."/>
            <person name="Ross M."/>
            <person name="Santibanez J."/>
            <person name="Aqrawi P."/>
            <person name="Gross S."/>
            <person name="Joshi V."/>
            <person name="Fowler G."/>
            <person name="Nazareth L."/>
            <person name="Reid J."/>
            <person name="Worley K."/>
            <person name="Petrosino J."/>
            <person name="Highlander S."/>
            <person name="Gibbs R."/>
        </authorList>
    </citation>
    <scope>NUCLEOTIDE SEQUENCE [LARGE SCALE GENOMIC DNA]</scope>
    <source>
        <strain evidence="4">ATCC 33030</strain>
    </source>
</reference>
<dbReference type="PANTHER" id="PTHR10357">
    <property type="entry name" value="ALPHA-AMYLASE FAMILY MEMBER"/>
    <property type="match status" value="1"/>
</dbReference>
<dbReference type="GO" id="GO:0016798">
    <property type="term" value="F:hydrolase activity, acting on glycosyl bonds"/>
    <property type="evidence" value="ECO:0007669"/>
    <property type="project" value="UniProtKB-KW"/>
</dbReference>
<keyword evidence="2" id="KW-0326">Glycosidase</keyword>
<evidence type="ECO:0000259" key="3">
    <source>
        <dbReference type="SMART" id="SM00642"/>
    </source>
</evidence>
<dbReference type="Pfam" id="PF00128">
    <property type="entry name" value="Alpha-amylase"/>
    <property type="match status" value="2"/>
</dbReference>
<feature type="domain" description="Glycosyl hydrolase family 13 catalytic" evidence="3">
    <location>
        <begin position="9"/>
        <end position="331"/>
    </location>
</feature>
<dbReference type="RefSeq" id="WP_005287506.1">
    <property type="nucleotide sequence ID" value="NZ_CM000961.1"/>
</dbReference>
<evidence type="ECO:0000256" key="2">
    <source>
        <dbReference type="ARBA" id="ARBA00023295"/>
    </source>
</evidence>
<proteinExistence type="predicted"/>
<dbReference type="STRING" id="585529.HMPREF0291_10521"/>
<dbReference type="InterPro" id="IPR017853">
    <property type="entry name" value="GH"/>
</dbReference>
<dbReference type="PANTHER" id="PTHR10357:SF210">
    <property type="entry name" value="MALTODEXTRIN GLUCOSIDASE"/>
    <property type="match status" value="1"/>
</dbReference>
<dbReference type="InterPro" id="IPR006047">
    <property type="entry name" value="GH13_cat_dom"/>
</dbReference>
<dbReference type="Proteomes" id="UP000004208">
    <property type="component" value="Unassembled WGS sequence"/>
</dbReference>
<dbReference type="eggNOG" id="COG0366">
    <property type="taxonomic scope" value="Bacteria"/>
</dbReference>
<gene>
    <name evidence="4" type="ORF">HMPREF0291_10521</name>
</gene>
<evidence type="ECO:0000256" key="1">
    <source>
        <dbReference type="ARBA" id="ARBA00022801"/>
    </source>
</evidence>
<dbReference type="AlphaFoldDB" id="D7WBN2"/>
<sequence>MLENTIWWHVYPLGALGAPIRDRAGDDAAPRLRELEPWLDYLIELGCDGLLLAPIFESVGHGYDTLDHYRVDARLGTNEDFDWLMSACRERGIKVMLDGVFNHVAATHPAVAAGLAGSTSWEGHDELATLHHDDERVRDMVADIMKFWLARGIAGWRLDVAYSVPPAFWADVLARVRADYPDALFLGEVIHGDYVQIASSGTLNSVTQYELWKAIWSSLHDENFWELDHALSRHATVSGSMVANTFVGNHDVDRISSKIGQDKAIVALAILMTLPGMPSIYYGDEQGFEGIRGEGWTADDSVRPALPANPSDLSPLGSWIFNEHQALVGLRRRHPWLTRASIEVLDKTNETISYRVSAGPTELQIDAWLQPAPGVRIRACEHGETGETLYEWAA</sequence>
<comment type="caution">
    <text evidence="4">The sequence shown here is derived from an EMBL/GenBank/DDBJ whole genome shotgun (WGS) entry which is preliminary data.</text>
</comment>
<dbReference type="SUPFAM" id="SSF51445">
    <property type="entry name" value="(Trans)glycosidases"/>
    <property type="match status" value="1"/>
</dbReference>
<keyword evidence="1" id="KW-0378">Hydrolase</keyword>
<dbReference type="HOGENOM" id="CLU_006462_6_5_11"/>
<dbReference type="EMBL" id="ACLJ02000001">
    <property type="protein sequence ID" value="EFK55263.1"/>
    <property type="molecule type" value="Genomic_DNA"/>
</dbReference>
<protein>
    <submittedName>
        <fullName evidence="4">Alpha amylase, catalytic domain protein</fullName>
    </submittedName>
</protein>
<accession>D7WBN2</accession>
<keyword evidence="5" id="KW-1185">Reference proteome</keyword>
<organism evidence="4 5">
    <name type="scientific">Corynebacterium genitalium ATCC 33030</name>
    <dbReference type="NCBI Taxonomy" id="585529"/>
    <lineage>
        <taxon>Bacteria</taxon>
        <taxon>Bacillati</taxon>
        <taxon>Actinomycetota</taxon>
        <taxon>Actinomycetes</taxon>
        <taxon>Mycobacteriales</taxon>
        <taxon>Corynebacteriaceae</taxon>
        <taxon>Corynebacterium</taxon>
    </lineage>
</organism>
<dbReference type="Gene3D" id="3.20.20.80">
    <property type="entry name" value="Glycosidases"/>
    <property type="match status" value="2"/>
</dbReference>
<dbReference type="CDD" id="cd11354">
    <property type="entry name" value="AmyAc_bac_CMD_like"/>
    <property type="match status" value="1"/>
</dbReference>
<dbReference type="OrthoDB" id="9802433at2"/>
<evidence type="ECO:0000313" key="5">
    <source>
        <dbReference type="Proteomes" id="UP000004208"/>
    </source>
</evidence>